<gene>
    <name evidence="1" type="ORF">AURDEDRAFT_176630</name>
</gene>
<name>J0WQY2_AURST</name>
<sequence length="138" mass="16032">MPDDYQLQLPSSLMEGDVYAIGEVFEQLRKLEHTLREEKAHEAAKARHYGSLERVRATVDEWAAYYRLVYERLLLLDLAIASYLRELTNSDLRDLTIRGAQKMSGRKSVSWIWGKVGDDDEVPENELESWAEEVQMVE</sequence>
<dbReference type="AlphaFoldDB" id="J0WQY2"/>
<evidence type="ECO:0000313" key="2">
    <source>
        <dbReference type="Proteomes" id="UP000006514"/>
    </source>
</evidence>
<keyword evidence="2" id="KW-1185">Reference proteome</keyword>
<organism evidence="1 2">
    <name type="scientific">Auricularia subglabra (strain TFB-10046 / SS5)</name>
    <name type="common">White-rot fungus</name>
    <name type="synonym">Auricularia delicata (strain TFB10046)</name>
    <dbReference type="NCBI Taxonomy" id="717982"/>
    <lineage>
        <taxon>Eukaryota</taxon>
        <taxon>Fungi</taxon>
        <taxon>Dikarya</taxon>
        <taxon>Basidiomycota</taxon>
        <taxon>Agaricomycotina</taxon>
        <taxon>Agaricomycetes</taxon>
        <taxon>Auriculariales</taxon>
        <taxon>Auriculariaceae</taxon>
        <taxon>Auricularia</taxon>
    </lineage>
</organism>
<proteinExistence type="predicted"/>
<dbReference type="Proteomes" id="UP000006514">
    <property type="component" value="Unassembled WGS sequence"/>
</dbReference>
<dbReference type="EMBL" id="JH687963">
    <property type="protein sequence ID" value="EJD34320.1"/>
    <property type="molecule type" value="Genomic_DNA"/>
</dbReference>
<protein>
    <submittedName>
        <fullName evidence="1">Uncharacterized protein</fullName>
    </submittedName>
</protein>
<evidence type="ECO:0000313" key="1">
    <source>
        <dbReference type="EMBL" id="EJD34320.1"/>
    </source>
</evidence>
<reference evidence="2" key="1">
    <citation type="journal article" date="2012" name="Science">
        <title>The Paleozoic origin of enzymatic lignin decomposition reconstructed from 31 fungal genomes.</title>
        <authorList>
            <person name="Floudas D."/>
            <person name="Binder M."/>
            <person name="Riley R."/>
            <person name="Barry K."/>
            <person name="Blanchette R.A."/>
            <person name="Henrissat B."/>
            <person name="Martinez A.T."/>
            <person name="Otillar R."/>
            <person name="Spatafora J.W."/>
            <person name="Yadav J.S."/>
            <person name="Aerts A."/>
            <person name="Benoit I."/>
            <person name="Boyd A."/>
            <person name="Carlson A."/>
            <person name="Copeland A."/>
            <person name="Coutinho P.M."/>
            <person name="de Vries R.P."/>
            <person name="Ferreira P."/>
            <person name="Findley K."/>
            <person name="Foster B."/>
            <person name="Gaskell J."/>
            <person name="Glotzer D."/>
            <person name="Gorecki P."/>
            <person name="Heitman J."/>
            <person name="Hesse C."/>
            <person name="Hori C."/>
            <person name="Igarashi K."/>
            <person name="Jurgens J.A."/>
            <person name="Kallen N."/>
            <person name="Kersten P."/>
            <person name="Kohler A."/>
            <person name="Kuees U."/>
            <person name="Kumar T.K.A."/>
            <person name="Kuo A."/>
            <person name="LaButti K."/>
            <person name="Larrondo L.F."/>
            <person name="Lindquist E."/>
            <person name="Ling A."/>
            <person name="Lombard V."/>
            <person name="Lucas S."/>
            <person name="Lundell T."/>
            <person name="Martin R."/>
            <person name="McLaughlin D.J."/>
            <person name="Morgenstern I."/>
            <person name="Morin E."/>
            <person name="Murat C."/>
            <person name="Nagy L.G."/>
            <person name="Nolan M."/>
            <person name="Ohm R.A."/>
            <person name="Patyshakuliyeva A."/>
            <person name="Rokas A."/>
            <person name="Ruiz-Duenas F.J."/>
            <person name="Sabat G."/>
            <person name="Salamov A."/>
            <person name="Samejima M."/>
            <person name="Schmutz J."/>
            <person name="Slot J.C."/>
            <person name="St John F."/>
            <person name="Stenlid J."/>
            <person name="Sun H."/>
            <person name="Sun S."/>
            <person name="Syed K."/>
            <person name="Tsang A."/>
            <person name="Wiebenga A."/>
            <person name="Young D."/>
            <person name="Pisabarro A."/>
            <person name="Eastwood D.C."/>
            <person name="Martin F."/>
            <person name="Cullen D."/>
            <person name="Grigoriev I.V."/>
            <person name="Hibbett D.S."/>
        </authorList>
    </citation>
    <scope>NUCLEOTIDE SEQUENCE [LARGE SCALE GENOMIC DNA]</scope>
    <source>
        <strain evidence="2">TFB10046</strain>
    </source>
</reference>
<accession>J0WQY2</accession>
<dbReference type="KEGG" id="adl:AURDEDRAFT_176630"/>
<dbReference type="InParanoid" id="J0WQY2"/>